<dbReference type="OrthoDB" id="9797680at2"/>
<keyword evidence="3" id="KW-0346">Stress response</keyword>
<dbReference type="InterPro" id="IPR053189">
    <property type="entry name" value="Clp_protease_adapter_ClpF"/>
</dbReference>
<dbReference type="PANTHER" id="PTHR48439:SF1">
    <property type="entry name" value="HEMIMETHYLATED DNA-BINDING DOMAIN-CONTAINING PROTEIN"/>
    <property type="match status" value="1"/>
</dbReference>
<reference evidence="3 4" key="1">
    <citation type="submission" date="2016-10" db="EMBL/GenBank/DDBJ databases">
        <authorList>
            <person name="de Groot N.N."/>
        </authorList>
    </citation>
    <scope>NUCLEOTIDE SEQUENCE [LARGE SCALE GENOMIC DNA]</scope>
    <source>
        <strain evidence="3 4">CGMCC 1.9109</strain>
    </source>
</reference>
<dbReference type="SUPFAM" id="SSF141255">
    <property type="entry name" value="YccV-like"/>
    <property type="match status" value="1"/>
</dbReference>
<organism evidence="3 4">
    <name type="scientific">Kordiimonas lacus</name>
    <dbReference type="NCBI Taxonomy" id="637679"/>
    <lineage>
        <taxon>Bacteria</taxon>
        <taxon>Pseudomonadati</taxon>
        <taxon>Pseudomonadota</taxon>
        <taxon>Alphaproteobacteria</taxon>
        <taxon>Kordiimonadales</taxon>
        <taxon>Kordiimonadaceae</taxon>
        <taxon>Kordiimonas</taxon>
    </lineage>
</organism>
<feature type="domain" description="Hemimethylated DNA-binding" evidence="2">
    <location>
        <begin position="7"/>
        <end position="103"/>
    </location>
</feature>
<dbReference type="RefSeq" id="WP_068305531.1">
    <property type="nucleotide sequence ID" value="NZ_DAIOMO010000001.1"/>
</dbReference>
<dbReference type="InterPro" id="IPR036623">
    <property type="entry name" value="Hemimethylated_DNA-bd_sf"/>
</dbReference>
<keyword evidence="4" id="KW-1185">Reference proteome</keyword>
<gene>
    <name evidence="3" type="ORF">SAMN04488071_0782</name>
</gene>
<dbReference type="Pfam" id="PF08755">
    <property type="entry name" value="YccV-like"/>
    <property type="match status" value="1"/>
</dbReference>
<evidence type="ECO:0000259" key="2">
    <source>
        <dbReference type="SMART" id="SM00992"/>
    </source>
</evidence>
<dbReference type="GO" id="GO:0003677">
    <property type="term" value="F:DNA binding"/>
    <property type="evidence" value="ECO:0007669"/>
    <property type="project" value="UniProtKB-UniRule"/>
</dbReference>
<evidence type="ECO:0000313" key="4">
    <source>
        <dbReference type="Proteomes" id="UP000183685"/>
    </source>
</evidence>
<dbReference type="PANTHER" id="PTHR48439">
    <property type="entry name" value="HEMIMETHYLATED DNA-BINDING DOMAIN-CONTAINING PROTEIN"/>
    <property type="match status" value="1"/>
</dbReference>
<proteinExistence type="predicted"/>
<dbReference type="InterPro" id="IPR011722">
    <property type="entry name" value="Hemimethylated_DNA-bd_dom"/>
</dbReference>
<protein>
    <recommendedName>
        <fullName evidence="1">Heat shock protein HspQ</fullName>
    </recommendedName>
</protein>
<dbReference type="STRING" id="637679.GCA_001550055_02497"/>
<dbReference type="AlphaFoldDB" id="A0A1G6VM66"/>
<dbReference type="Gene3D" id="2.30.30.390">
    <property type="entry name" value="Hemimethylated DNA-binding domain"/>
    <property type="match status" value="1"/>
</dbReference>
<accession>A0A1G6VM66</accession>
<name>A0A1G6VM66_9PROT</name>
<sequence length="107" mass="12258">MAQKICRARFAPGTVVIHRRFGYRGLIFDVDAVYSQSPEWYDIMASSHPPKDRPWYHVLVDGETHTTYVAEDNLVECDQTEEFDHPLLSRLFEASSGGDFASRHVVN</sequence>
<evidence type="ECO:0000256" key="1">
    <source>
        <dbReference type="NCBIfam" id="TIGR02097"/>
    </source>
</evidence>
<dbReference type="EMBL" id="FNAK01000002">
    <property type="protein sequence ID" value="SDD54648.1"/>
    <property type="molecule type" value="Genomic_DNA"/>
</dbReference>
<dbReference type="Proteomes" id="UP000183685">
    <property type="component" value="Unassembled WGS sequence"/>
</dbReference>
<evidence type="ECO:0000313" key="3">
    <source>
        <dbReference type="EMBL" id="SDD54648.1"/>
    </source>
</evidence>
<dbReference type="NCBIfam" id="TIGR02097">
    <property type="entry name" value="yccV"/>
    <property type="match status" value="1"/>
</dbReference>
<dbReference type="SMART" id="SM00992">
    <property type="entry name" value="YccV-like"/>
    <property type="match status" value="1"/>
</dbReference>